<dbReference type="AlphaFoldDB" id="D6WHL2"/>
<keyword evidence="6 10" id="KW-1133">Transmembrane helix</keyword>
<evidence type="ECO:0000256" key="2">
    <source>
        <dbReference type="ARBA" id="ARBA00022475"/>
    </source>
</evidence>
<proteinExistence type="inferred from homology"/>
<feature type="transmembrane region" description="Helical" evidence="10">
    <location>
        <begin position="157"/>
        <end position="176"/>
    </location>
</feature>
<organism evidence="11 12">
    <name type="scientific">Tribolium castaneum</name>
    <name type="common">Red flour beetle</name>
    <dbReference type="NCBI Taxonomy" id="7070"/>
    <lineage>
        <taxon>Eukaryota</taxon>
        <taxon>Metazoa</taxon>
        <taxon>Ecdysozoa</taxon>
        <taxon>Arthropoda</taxon>
        <taxon>Hexapoda</taxon>
        <taxon>Insecta</taxon>
        <taxon>Pterygota</taxon>
        <taxon>Neoptera</taxon>
        <taxon>Endopterygota</taxon>
        <taxon>Coleoptera</taxon>
        <taxon>Polyphaga</taxon>
        <taxon>Cucujiformia</taxon>
        <taxon>Tenebrionidae</taxon>
        <taxon>Tenebrionidae incertae sedis</taxon>
        <taxon>Tribolium</taxon>
    </lineage>
</organism>
<reference evidence="11 12" key="1">
    <citation type="journal article" date="2008" name="Nature">
        <title>The genome of the model beetle and pest Tribolium castaneum.</title>
        <authorList>
            <consortium name="Tribolium Genome Sequencing Consortium"/>
            <person name="Richards S."/>
            <person name="Gibbs R.A."/>
            <person name="Weinstock G.M."/>
            <person name="Brown S.J."/>
            <person name="Denell R."/>
            <person name="Beeman R.W."/>
            <person name="Gibbs R."/>
            <person name="Beeman R.W."/>
            <person name="Brown S.J."/>
            <person name="Bucher G."/>
            <person name="Friedrich M."/>
            <person name="Grimmelikhuijzen C.J."/>
            <person name="Klingler M."/>
            <person name="Lorenzen M."/>
            <person name="Richards S."/>
            <person name="Roth S."/>
            <person name="Schroder R."/>
            <person name="Tautz D."/>
            <person name="Zdobnov E.M."/>
            <person name="Muzny D."/>
            <person name="Gibbs R.A."/>
            <person name="Weinstock G.M."/>
            <person name="Attaway T."/>
            <person name="Bell S."/>
            <person name="Buhay C.J."/>
            <person name="Chandrabose M.N."/>
            <person name="Chavez D."/>
            <person name="Clerk-Blankenburg K.P."/>
            <person name="Cree A."/>
            <person name="Dao M."/>
            <person name="Davis C."/>
            <person name="Chacko J."/>
            <person name="Dinh H."/>
            <person name="Dugan-Rocha S."/>
            <person name="Fowler G."/>
            <person name="Garner T.T."/>
            <person name="Garnes J."/>
            <person name="Gnirke A."/>
            <person name="Hawes A."/>
            <person name="Hernandez J."/>
            <person name="Hines S."/>
            <person name="Holder M."/>
            <person name="Hume J."/>
            <person name="Jhangiani S.N."/>
            <person name="Joshi V."/>
            <person name="Khan Z.M."/>
            <person name="Jackson L."/>
            <person name="Kovar C."/>
            <person name="Kowis A."/>
            <person name="Lee S."/>
            <person name="Lewis L.R."/>
            <person name="Margolis J."/>
            <person name="Morgan M."/>
            <person name="Nazareth L.V."/>
            <person name="Nguyen N."/>
            <person name="Okwuonu G."/>
            <person name="Parker D."/>
            <person name="Richards S."/>
            <person name="Ruiz S.J."/>
            <person name="Santibanez J."/>
            <person name="Savard J."/>
            <person name="Scherer S.E."/>
            <person name="Schneider B."/>
            <person name="Sodergren E."/>
            <person name="Tautz D."/>
            <person name="Vattahil S."/>
            <person name="Villasana D."/>
            <person name="White C.S."/>
            <person name="Wright R."/>
            <person name="Park Y."/>
            <person name="Beeman R.W."/>
            <person name="Lord J."/>
            <person name="Oppert B."/>
            <person name="Lorenzen M."/>
            <person name="Brown S."/>
            <person name="Wang L."/>
            <person name="Savard J."/>
            <person name="Tautz D."/>
            <person name="Richards S."/>
            <person name="Weinstock G."/>
            <person name="Gibbs R.A."/>
            <person name="Liu Y."/>
            <person name="Worley K."/>
            <person name="Weinstock G."/>
            <person name="Elsik C.G."/>
            <person name="Reese J.T."/>
            <person name="Elhaik E."/>
            <person name="Landan G."/>
            <person name="Graur D."/>
            <person name="Arensburger P."/>
            <person name="Atkinson P."/>
            <person name="Beeman R.W."/>
            <person name="Beidler J."/>
            <person name="Brown S.J."/>
            <person name="Demuth J.P."/>
            <person name="Drury D.W."/>
            <person name="Du Y.Z."/>
            <person name="Fujiwara H."/>
            <person name="Lorenzen M."/>
            <person name="Maselli V."/>
            <person name="Osanai M."/>
            <person name="Park Y."/>
            <person name="Robertson H.M."/>
            <person name="Tu Z."/>
            <person name="Wang J.J."/>
            <person name="Wang S."/>
            <person name="Richards S."/>
            <person name="Song H."/>
            <person name="Zhang L."/>
            <person name="Sodergren E."/>
            <person name="Werner D."/>
            <person name="Stanke M."/>
            <person name="Morgenstern B."/>
            <person name="Solovyev V."/>
            <person name="Kosarev P."/>
            <person name="Brown G."/>
            <person name="Chen H.C."/>
            <person name="Ermolaeva O."/>
            <person name="Hlavina W."/>
            <person name="Kapustin Y."/>
            <person name="Kiryutin B."/>
            <person name="Kitts P."/>
            <person name="Maglott D."/>
            <person name="Pruitt K."/>
            <person name="Sapojnikov V."/>
            <person name="Souvorov A."/>
            <person name="Mackey A.J."/>
            <person name="Waterhouse R.M."/>
            <person name="Wyder S."/>
            <person name="Zdobnov E.M."/>
            <person name="Zdobnov E.M."/>
            <person name="Wyder S."/>
            <person name="Kriventseva E.V."/>
            <person name="Kadowaki T."/>
            <person name="Bork P."/>
            <person name="Aranda M."/>
            <person name="Bao R."/>
            <person name="Beermann A."/>
            <person name="Berns N."/>
            <person name="Bolognesi R."/>
            <person name="Bonneton F."/>
            <person name="Bopp D."/>
            <person name="Brown S.J."/>
            <person name="Bucher G."/>
            <person name="Butts T."/>
            <person name="Chaumot A."/>
            <person name="Denell R.E."/>
            <person name="Ferrier D.E."/>
            <person name="Friedrich M."/>
            <person name="Gordon C.M."/>
            <person name="Jindra M."/>
            <person name="Klingler M."/>
            <person name="Lan Q."/>
            <person name="Lattorff H.M."/>
            <person name="Laudet V."/>
            <person name="von Levetsow C."/>
            <person name="Liu Z."/>
            <person name="Lutz R."/>
            <person name="Lynch J.A."/>
            <person name="da Fonseca R.N."/>
            <person name="Posnien N."/>
            <person name="Reuter R."/>
            <person name="Roth S."/>
            <person name="Savard J."/>
            <person name="Schinko J.B."/>
            <person name="Schmitt C."/>
            <person name="Schoppmeier M."/>
            <person name="Schroder R."/>
            <person name="Shippy T.D."/>
            <person name="Simonnet F."/>
            <person name="Marques-Souza H."/>
            <person name="Tautz D."/>
            <person name="Tomoyasu Y."/>
            <person name="Trauner J."/>
            <person name="Van der Zee M."/>
            <person name="Vervoort M."/>
            <person name="Wittkopp N."/>
            <person name="Wimmer E.A."/>
            <person name="Yang X."/>
            <person name="Jones A.K."/>
            <person name="Sattelle D.B."/>
            <person name="Ebert P.R."/>
            <person name="Nelson D."/>
            <person name="Scott J.G."/>
            <person name="Beeman R.W."/>
            <person name="Muthukrishnan S."/>
            <person name="Kramer K.J."/>
            <person name="Arakane Y."/>
            <person name="Beeman R.W."/>
            <person name="Zhu Q."/>
            <person name="Hogenkamp D."/>
            <person name="Dixit R."/>
            <person name="Oppert B."/>
            <person name="Jiang H."/>
            <person name="Zou Z."/>
            <person name="Marshall J."/>
            <person name="Elpidina E."/>
            <person name="Vinokurov K."/>
            <person name="Oppert C."/>
            <person name="Zou Z."/>
            <person name="Evans J."/>
            <person name="Lu Z."/>
            <person name="Zhao P."/>
            <person name="Sumathipala N."/>
            <person name="Altincicek B."/>
            <person name="Vilcinskas A."/>
            <person name="Williams M."/>
            <person name="Hultmark D."/>
            <person name="Hetru C."/>
            <person name="Jiang H."/>
            <person name="Grimmelikhuijzen C.J."/>
            <person name="Hauser F."/>
            <person name="Cazzamali G."/>
            <person name="Williamson M."/>
            <person name="Park Y."/>
            <person name="Li B."/>
            <person name="Tanaka Y."/>
            <person name="Predel R."/>
            <person name="Neupert S."/>
            <person name="Schachtner J."/>
            <person name="Verleyen P."/>
            <person name="Raible F."/>
            <person name="Bork P."/>
            <person name="Friedrich M."/>
            <person name="Walden K.K."/>
            <person name="Robertson H.M."/>
            <person name="Angeli S."/>
            <person name="Foret S."/>
            <person name="Bucher G."/>
            <person name="Schuetz S."/>
            <person name="Maleszka R."/>
            <person name="Wimmer E.A."/>
            <person name="Beeman R.W."/>
            <person name="Lorenzen M."/>
            <person name="Tomoyasu Y."/>
            <person name="Miller S.C."/>
            <person name="Grossmann D."/>
            <person name="Bucher G."/>
        </authorList>
    </citation>
    <scope>NUCLEOTIDE SEQUENCE [LARGE SCALE GENOMIC DNA]</scope>
    <source>
        <strain evidence="11 12">Georgia GA2</strain>
    </source>
</reference>
<comment type="subcellular location">
    <subcellularLocation>
        <location evidence="1 10">Cell membrane</location>
        <topology evidence="1 10">Multi-pass membrane protein</topology>
    </subcellularLocation>
</comment>
<keyword evidence="2" id="KW-1003">Cell membrane</keyword>
<feature type="transmembrane region" description="Helical" evidence="10">
    <location>
        <begin position="287"/>
        <end position="305"/>
    </location>
</feature>
<dbReference type="GO" id="GO:0005549">
    <property type="term" value="F:odorant binding"/>
    <property type="evidence" value="ECO:0007669"/>
    <property type="project" value="InterPro"/>
</dbReference>
<dbReference type="GO" id="GO:0005886">
    <property type="term" value="C:plasma membrane"/>
    <property type="evidence" value="ECO:0000318"/>
    <property type="project" value="GO_Central"/>
</dbReference>
<dbReference type="Proteomes" id="UP000007266">
    <property type="component" value="Linkage group 3"/>
</dbReference>
<keyword evidence="4 10" id="KW-0812">Transmembrane</keyword>
<evidence type="ECO:0000313" key="12">
    <source>
        <dbReference type="Proteomes" id="UP000007266"/>
    </source>
</evidence>
<evidence type="ECO:0000256" key="3">
    <source>
        <dbReference type="ARBA" id="ARBA00022606"/>
    </source>
</evidence>
<evidence type="ECO:0000256" key="6">
    <source>
        <dbReference type="ARBA" id="ARBA00022989"/>
    </source>
</evidence>
<feature type="transmembrane region" description="Helical" evidence="10">
    <location>
        <begin position="59"/>
        <end position="79"/>
    </location>
</feature>
<feature type="transmembrane region" description="Helical" evidence="10">
    <location>
        <begin position="348"/>
        <end position="372"/>
    </location>
</feature>
<dbReference type="GO" id="GO:0004984">
    <property type="term" value="F:olfactory receptor activity"/>
    <property type="evidence" value="ECO:0000318"/>
    <property type="project" value="GO_Central"/>
</dbReference>
<feature type="transmembrane region" description="Helical" evidence="10">
    <location>
        <begin position="114"/>
        <end position="137"/>
    </location>
</feature>
<dbReference type="EMBL" id="KQ971331">
    <property type="protein sequence ID" value="EFA01401.1"/>
    <property type="molecule type" value="Genomic_DNA"/>
</dbReference>
<dbReference type="GO" id="GO:0050911">
    <property type="term" value="P:detection of chemical stimulus involved in sensory perception of smell"/>
    <property type="evidence" value="ECO:0000318"/>
    <property type="project" value="GO_Central"/>
</dbReference>
<keyword evidence="7 10" id="KW-0472">Membrane</keyword>
<accession>D6WHL2</accession>
<evidence type="ECO:0000313" key="11">
    <source>
        <dbReference type="EMBL" id="EFA01401.1"/>
    </source>
</evidence>
<dbReference type="PANTHER" id="PTHR21137:SF35">
    <property type="entry name" value="ODORANT RECEPTOR 19A-RELATED"/>
    <property type="match status" value="1"/>
</dbReference>
<keyword evidence="8 10" id="KW-0675">Receptor</keyword>
<feature type="transmembrane region" description="Helical" evidence="10">
    <location>
        <begin position="311"/>
        <end position="327"/>
    </location>
</feature>
<keyword evidence="5 10" id="KW-0552">Olfaction</keyword>
<keyword evidence="9 10" id="KW-0807">Transducer</keyword>
<reference evidence="11 12" key="2">
    <citation type="journal article" date="2010" name="Nucleic Acids Res.">
        <title>BeetleBase in 2010: revisions to provide comprehensive genomic information for Tribolium castaneum.</title>
        <authorList>
            <person name="Kim H.S."/>
            <person name="Murphy T."/>
            <person name="Xia J."/>
            <person name="Caragea D."/>
            <person name="Park Y."/>
            <person name="Beeman R.W."/>
            <person name="Lorenzen M.D."/>
            <person name="Butcher S."/>
            <person name="Manak J.R."/>
            <person name="Brown S.J."/>
        </authorList>
    </citation>
    <scope>GENOME REANNOTATION</scope>
    <source>
        <strain evidence="11 12">Georgia GA2</strain>
    </source>
</reference>
<comment type="similarity">
    <text evidence="10">Belongs to the insect chemoreceptor superfamily. Heteromeric odorant receptor channel (TC 1.A.69) family.</text>
</comment>
<dbReference type="HOGENOM" id="CLU_059644_0_0_1"/>
<evidence type="ECO:0000256" key="5">
    <source>
        <dbReference type="ARBA" id="ARBA00022725"/>
    </source>
</evidence>
<dbReference type="InParanoid" id="D6WHL2"/>
<feature type="transmembrane region" description="Helical" evidence="10">
    <location>
        <begin position="254"/>
        <end position="275"/>
    </location>
</feature>
<gene>
    <name evidence="11" type="primary">Or216</name>
    <name evidence="11" type="ORF">TcasGA2_TC030377</name>
</gene>
<evidence type="ECO:0000256" key="4">
    <source>
        <dbReference type="ARBA" id="ARBA00022692"/>
    </source>
</evidence>
<dbReference type="InterPro" id="IPR004117">
    <property type="entry name" value="7tm6_olfct_rcpt"/>
</dbReference>
<protein>
    <recommendedName>
        <fullName evidence="10">Odorant receptor</fullName>
    </recommendedName>
</protein>
<evidence type="ECO:0000256" key="8">
    <source>
        <dbReference type="ARBA" id="ARBA00023170"/>
    </source>
</evidence>
<feature type="transmembrane region" description="Helical" evidence="10">
    <location>
        <begin position="27"/>
        <end position="47"/>
    </location>
</feature>
<evidence type="ECO:0000256" key="1">
    <source>
        <dbReference type="ARBA" id="ARBA00004651"/>
    </source>
</evidence>
<evidence type="ECO:0000256" key="10">
    <source>
        <dbReference type="RuleBase" id="RU351113"/>
    </source>
</evidence>
<sequence length="382" mass="44572">MTKFNDAFPMIRAIVSLNFNANTSFKLCNIMLITIYSLIHCLLIHYMFKNFDINLVVRYTPTIMFITLVIVGAIFSVAMEKDILEAYAILPKANWALEMIKEDAQLKLERKCRIMNICILCVLLLILSTITINAPFFGSQRELFICIQVFEEYFSKWSFILYHFYFIAFPFLYYGLLRLWMGFVYAVLEVQLQLTLVEEYLFETYQINSLKEWKNLQDTHYQQQIRKSLRLCITHHIALKKFVKMIVDLTIKVMPFYLTIGVLILISFFSFIINFADSMSNILKIRIFMFSASIVCITVLLSWIGQQLVDVTSGIFWPLVGAPWYFWNLENVKTLLIFLMNCTKNESIVLAGICIDYSLGISVLRLSVSYALGLYNLRKSLD</sequence>
<comment type="caution">
    <text evidence="10">Lacks conserved residue(s) required for the propagation of feature annotation.</text>
</comment>
<name>D6WHL2_TRICA</name>
<evidence type="ECO:0000256" key="7">
    <source>
        <dbReference type="ARBA" id="ARBA00023136"/>
    </source>
</evidence>
<dbReference type="PhylomeDB" id="D6WHL2"/>
<keyword evidence="3 10" id="KW-0716">Sensory transduction</keyword>
<evidence type="ECO:0000256" key="9">
    <source>
        <dbReference type="ARBA" id="ARBA00023224"/>
    </source>
</evidence>
<dbReference type="GO" id="GO:0007165">
    <property type="term" value="P:signal transduction"/>
    <property type="evidence" value="ECO:0007669"/>
    <property type="project" value="UniProtKB-KW"/>
</dbReference>
<dbReference type="PANTHER" id="PTHR21137">
    <property type="entry name" value="ODORANT RECEPTOR"/>
    <property type="match status" value="1"/>
</dbReference>
<keyword evidence="12" id="KW-1185">Reference proteome</keyword>